<dbReference type="InterPro" id="IPR006221">
    <property type="entry name" value="TrpG/PapA_dom"/>
</dbReference>
<dbReference type="Pfam" id="PF00117">
    <property type="entry name" value="GATase"/>
    <property type="match status" value="1"/>
</dbReference>
<reference evidence="4" key="1">
    <citation type="submission" date="2017-06" db="EMBL/GenBank/DDBJ databases">
        <authorList>
            <person name="Varghese N."/>
            <person name="Submissions S."/>
        </authorList>
    </citation>
    <scope>NUCLEOTIDE SEQUENCE [LARGE SCALE GENOMIC DNA]</scope>
    <source>
        <strain evidence="4">JCM 23211</strain>
    </source>
</reference>
<dbReference type="GO" id="GO:0000162">
    <property type="term" value="P:L-tryptophan biosynthetic process"/>
    <property type="evidence" value="ECO:0007669"/>
    <property type="project" value="TreeGrafter"/>
</dbReference>
<gene>
    <name evidence="3" type="ORF">SAMN05421642_11021</name>
</gene>
<dbReference type="AlphaFoldDB" id="A0A239K9P5"/>
<dbReference type="InterPro" id="IPR029062">
    <property type="entry name" value="Class_I_gatase-like"/>
</dbReference>
<dbReference type="GO" id="GO:0005829">
    <property type="term" value="C:cytosol"/>
    <property type="evidence" value="ECO:0007669"/>
    <property type="project" value="TreeGrafter"/>
</dbReference>
<dbReference type="NCBIfam" id="TIGR00566">
    <property type="entry name" value="trpG_papA"/>
    <property type="match status" value="1"/>
</dbReference>
<dbReference type="PANTHER" id="PTHR43418">
    <property type="entry name" value="MULTIFUNCTIONAL TRYPTOPHAN BIOSYNTHESIS PROTEIN-RELATED"/>
    <property type="match status" value="1"/>
</dbReference>
<dbReference type="Gene3D" id="3.40.50.880">
    <property type="match status" value="1"/>
</dbReference>
<dbReference type="CDD" id="cd01743">
    <property type="entry name" value="GATase1_Anthranilate_Synthase"/>
    <property type="match status" value="1"/>
</dbReference>
<dbReference type="PANTHER" id="PTHR43418:SF4">
    <property type="entry name" value="MULTIFUNCTIONAL TRYPTOPHAN BIOSYNTHESIS PROTEIN"/>
    <property type="match status" value="1"/>
</dbReference>
<dbReference type="EMBL" id="FZOW01000010">
    <property type="protein sequence ID" value="SNT14690.1"/>
    <property type="molecule type" value="Genomic_DNA"/>
</dbReference>
<dbReference type="NCBIfam" id="NF005849">
    <property type="entry name" value="PRK07765.1"/>
    <property type="match status" value="1"/>
</dbReference>
<dbReference type="STRING" id="398843.A3K89_09225"/>
<dbReference type="SUPFAM" id="SSF52317">
    <property type="entry name" value="Class I glutamine amidotransferase-like"/>
    <property type="match status" value="1"/>
</dbReference>
<accession>A0A239K9P5</accession>
<name>A0A239K9P5_9NOCA</name>
<dbReference type="PRINTS" id="PR00096">
    <property type="entry name" value="GATASE"/>
</dbReference>
<dbReference type="GO" id="GO:0004049">
    <property type="term" value="F:anthranilate synthase activity"/>
    <property type="evidence" value="ECO:0007669"/>
    <property type="project" value="TreeGrafter"/>
</dbReference>
<keyword evidence="1" id="KW-0315">Glutamine amidotransferase</keyword>
<evidence type="ECO:0000256" key="1">
    <source>
        <dbReference type="ARBA" id="ARBA00022962"/>
    </source>
</evidence>
<dbReference type="InterPro" id="IPR017926">
    <property type="entry name" value="GATASE"/>
</dbReference>
<evidence type="ECO:0000259" key="2">
    <source>
        <dbReference type="Pfam" id="PF00117"/>
    </source>
</evidence>
<dbReference type="Proteomes" id="UP000198327">
    <property type="component" value="Unassembled WGS sequence"/>
</dbReference>
<dbReference type="PRINTS" id="PR00099">
    <property type="entry name" value="CPSGATASE"/>
</dbReference>
<dbReference type="PRINTS" id="PR00097">
    <property type="entry name" value="ANTSNTHASEII"/>
</dbReference>
<proteinExistence type="predicted"/>
<dbReference type="FunFam" id="3.40.50.880:FF:000003">
    <property type="entry name" value="Anthranilate synthase component II"/>
    <property type="match status" value="1"/>
</dbReference>
<organism evidence="3 4">
    <name type="scientific">Rhodococcoides kyotonense</name>
    <dbReference type="NCBI Taxonomy" id="398843"/>
    <lineage>
        <taxon>Bacteria</taxon>
        <taxon>Bacillati</taxon>
        <taxon>Actinomycetota</taxon>
        <taxon>Actinomycetes</taxon>
        <taxon>Mycobacteriales</taxon>
        <taxon>Nocardiaceae</taxon>
        <taxon>Rhodococcoides</taxon>
    </lineage>
</organism>
<protein>
    <submittedName>
        <fullName evidence="3">Para-aminobenzoate synthetase component 2</fullName>
    </submittedName>
</protein>
<keyword evidence="4" id="KW-1185">Reference proteome</keyword>
<dbReference type="PROSITE" id="PS51273">
    <property type="entry name" value="GATASE_TYPE_1"/>
    <property type="match status" value="1"/>
</dbReference>
<dbReference type="InterPro" id="IPR050472">
    <property type="entry name" value="Anth_synth/Amidotransfase"/>
</dbReference>
<sequence length="232" mass="24696">MTWGAVYPLAYPGRMRILVVDNYDSFVFNLVQYLGQLGVDATVWRNDDDRLADRDAVAEKFDGILLSPGPGTPQRAGATMDLVAAAARAETPLLGVCLGHQAIGASFGGTVDRAPELLHGKTSKVHHSGVGVLAGLNEPFTATRYHSLTVLADTIPDVLEVTGLTDSGLVMAMRHCELPIHGVQFHPESILTEGGHRMLANWLEVCGLKVDDALVRELEAQVASAAAPAVHA</sequence>
<evidence type="ECO:0000313" key="3">
    <source>
        <dbReference type="EMBL" id="SNT14690.1"/>
    </source>
</evidence>
<feature type="domain" description="Glutamine amidotransferase" evidence="2">
    <location>
        <begin position="18"/>
        <end position="203"/>
    </location>
</feature>
<evidence type="ECO:0000313" key="4">
    <source>
        <dbReference type="Proteomes" id="UP000198327"/>
    </source>
</evidence>